<dbReference type="Gene3D" id="3.90.660.10">
    <property type="match status" value="1"/>
</dbReference>
<dbReference type="InterPro" id="IPR036188">
    <property type="entry name" value="FAD/NAD-bd_sf"/>
</dbReference>
<dbReference type="PANTHER" id="PTHR10742">
    <property type="entry name" value="FLAVIN MONOAMINE OXIDASE"/>
    <property type="match status" value="1"/>
</dbReference>
<proteinExistence type="predicted"/>
<dbReference type="GO" id="GO:0016491">
    <property type="term" value="F:oxidoreductase activity"/>
    <property type="evidence" value="ECO:0007669"/>
    <property type="project" value="InterPro"/>
</dbReference>
<evidence type="ECO:0000313" key="3">
    <source>
        <dbReference type="Proteomes" id="UP001183629"/>
    </source>
</evidence>
<accession>A0AAE3ZY44</accession>
<feature type="domain" description="Amine oxidase" evidence="1">
    <location>
        <begin position="228"/>
        <end position="380"/>
    </location>
</feature>
<evidence type="ECO:0000259" key="1">
    <source>
        <dbReference type="Pfam" id="PF01593"/>
    </source>
</evidence>
<dbReference type="PANTHER" id="PTHR10742:SF410">
    <property type="entry name" value="LYSINE-SPECIFIC HISTONE DEMETHYLASE 2"/>
    <property type="match status" value="1"/>
</dbReference>
<dbReference type="SUPFAM" id="SSF51905">
    <property type="entry name" value="FAD/NAD(P)-binding domain"/>
    <property type="match status" value="1"/>
</dbReference>
<gene>
    <name evidence="2" type="ORF">J2S44_008307</name>
</gene>
<reference evidence="2 3" key="1">
    <citation type="submission" date="2023-07" db="EMBL/GenBank/DDBJ databases">
        <title>Sequencing the genomes of 1000 actinobacteria strains.</title>
        <authorList>
            <person name="Klenk H.-P."/>
        </authorList>
    </citation>
    <scope>NUCLEOTIDE SEQUENCE [LARGE SCALE GENOMIC DNA]</scope>
    <source>
        <strain evidence="2 3">DSM 44711</strain>
    </source>
</reference>
<name>A0AAE3ZY44_9ACTN</name>
<dbReference type="SUPFAM" id="SSF54373">
    <property type="entry name" value="FAD-linked reductases, C-terminal domain"/>
    <property type="match status" value="1"/>
</dbReference>
<protein>
    <submittedName>
        <fullName evidence="2">Monoamine oxidase</fullName>
    </submittedName>
</protein>
<dbReference type="AlphaFoldDB" id="A0AAE3ZY44"/>
<dbReference type="InterPro" id="IPR002937">
    <property type="entry name" value="Amino_oxidase"/>
</dbReference>
<comment type="caution">
    <text evidence="2">The sequence shown here is derived from an EMBL/GenBank/DDBJ whole genome shotgun (WGS) entry which is preliminary data.</text>
</comment>
<keyword evidence="3" id="KW-1185">Reference proteome</keyword>
<dbReference type="InterPro" id="IPR050281">
    <property type="entry name" value="Flavin_monoamine_oxidase"/>
</dbReference>
<dbReference type="RefSeq" id="WP_310428916.1">
    <property type="nucleotide sequence ID" value="NZ_JAVDYC010000001.1"/>
</dbReference>
<dbReference type="Gene3D" id="3.50.50.60">
    <property type="entry name" value="FAD/NAD(P)-binding domain"/>
    <property type="match status" value="2"/>
</dbReference>
<evidence type="ECO:0000313" key="2">
    <source>
        <dbReference type="EMBL" id="MDR7328057.1"/>
    </source>
</evidence>
<sequence>MPITASAVTHWADDPWTRGSWSLIGRHGTPADRVTLGTPIRDRIRLTGEATHPTRAGMTHGAHEQGIAAATWATHHGHRDVIVVGAGIAGLAAAQHLRTHGVTAHVLEARHRTGGRTTGTDVGGFTFDLGANWLQQYDHNPLARLAEQLALPVVPTRFASGHDELENELRRRLAAAPAHASVADVLAAWPDPPAALHRLVDTEIVMDTGADLHWLSARHGFEPGVGDGDRWIIGSYQPLVDHLADGLDIHLGTPVRTITDTPHGVTVDGRHTDAVIVTVPIGALPDLTFTPPLPAAHRTALARLGMGRVEKIILRATDRFWPHTPYFRIHGPTDRSISEWLDATDADGTPTLVGLLAGPWLDTLWTGTDHDITTRVLTDVLHAAA</sequence>
<organism evidence="2 3">
    <name type="scientific">Catenuloplanes niger</name>
    <dbReference type="NCBI Taxonomy" id="587534"/>
    <lineage>
        <taxon>Bacteria</taxon>
        <taxon>Bacillati</taxon>
        <taxon>Actinomycetota</taxon>
        <taxon>Actinomycetes</taxon>
        <taxon>Micromonosporales</taxon>
        <taxon>Micromonosporaceae</taxon>
        <taxon>Catenuloplanes</taxon>
    </lineage>
</organism>
<dbReference type="EMBL" id="JAVDYC010000001">
    <property type="protein sequence ID" value="MDR7328057.1"/>
    <property type="molecule type" value="Genomic_DNA"/>
</dbReference>
<feature type="domain" description="Amine oxidase" evidence="1">
    <location>
        <begin position="88"/>
        <end position="191"/>
    </location>
</feature>
<dbReference type="Proteomes" id="UP001183629">
    <property type="component" value="Unassembled WGS sequence"/>
</dbReference>
<feature type="domain" description="Amine oxidase" evidence="1">
    <location>
        <begin position="7"/>
        <end position="70"/>
    </location>
</feature>
<dbReference type="Pfam" id="PF01593">
    <property type="entry name" value="Amino_oxidase"/>
    <property type="match status" value="3"/>
</dbReference>